<dbReference type="NCBIfam" id="TIGR04418">
    <property type="entry name" value="PriB_gamma"/>
    <property type="match status" value="1"/>
</dbReference>
<dbReference type="GO" id="GO:0006269">
    <property type="term" value="P:DNA replication, synthesis of primer"/>
    <property type="evidence" value="ECO:0007669"/>
    <property type="project" value="UniProtKB-KW"/>
</dbReference>
<dbReference type="PIRSF" id="PIRSF003135">
    <property type="entry name" value="Primosomal_n"/>
    <property type="match status" value="1"/>
</dbReference>
<dbReference type="EMBL" id="CP027666">
    <property type="protein sequence ID" value="AVO35166.1"/>
    <property type="molecule type" value="Genomic_DNA"/>
</dbReference>
<dbReference type="Pfam" id="PF22657">
    <property type="entry name" value="SSB_1"/>
    <property type="match status" value="1"/>
</dbReference>
<dbReference type="Proteomes" id="UP000239709">
    <property type="component" value="Chromosome"/>
</dbReference>
<comment type="function">
    <text evidence="1">Involved in the restart of stalled replication forks, which reloads the replicative helicase on sites other than the origin of replication; the PriA-PriB pathway is the major replication restart pathway. During primosome assembly it facilitates complex formation between PriA and DnaT on DNA; stabilizes PriA on DNA. Stimulates the DNA unwinding activity of PriA helicase.</text>
</comment>
<protein>
    <recommendedName>
        <fullName evidence="1">Replication restart protein PriB</fullName>
    </recommendedName>
</protein>
<gene>
    <name evidence="1 2" type="primary">priB</name>
    <name evidence="2" type="ORF">C6570_13680</name>
</gene>
<evidence type="ECO:0000313" key="3">
    <source>
        <dbReference type="Proteomes" id="UP000239709"/>
    </source>
</evidence>
<comment type="similarity">
    <text evidence="1">Belongs to the PriB family.</text>
</comment>
<keyword evidence="1" id="KW-0639">Primosome</keyword>
<comment type="subunit">
    <text evidence="1">Homodimer. Interacts with PriA and DnaT. Component of the replication restart primosome. Primosome assembly occurs via a 'hand-off' mechanism. PriA binds to replication forks, subsequently PriB then DnaT bind; DnaT then displaces ssDNA to generate the helicase loading substrate.</text>
</comment>
<dbReference type="HAMAP" id="MF_00720">
    <property type="entry name" value="PriB"/>
    <property type="match status" value="1"/>
</dbReference>
<sequence>MANLTRLTAVIAESNPLRFTPAGLPALDMRLEHESQVEEAGSQRMVRLVLKAVALGAMAERLVKQPIGSQWLFSGFLASPRNAKSVVLHIQDFQQDQFQGASNGHVQEIQ</sequence>
<dbReference type="AlphaFoldDB" id="A0A2S0MH59"/>
<dbReference type="InterPro" id="IPR023646">
    <property type="entry name" value="Prisomal_replication_PriB"/>
</dbReference>
<dbReference type="RefSeq" id="WP_106703715.1">
    <property type="nucleotide sequence ID" value="NZ_CP027666.1"/>
</dbReference>
<dbReference type="Gene3D" id="2.40.50.140">
    <property type="entry name" value="Nucleic acid-binding proteins"/>
    <property type="match status" value="1"/>
</dbReference>
<keyword evidence="1" id="KW-0238">DNA-binding</keyword>
<reference evidence="2 3" key="1">
    <citation type="submission" date="2018-03" db="EMBL/GenBank/DDBJ databases">
        <title>Genome sequencing of Ottowia sp.</title>
        <authorList>
            <person name="Kim S.-J."/>
            <person name="Heo J."/>
            <person name="Kwon S.-W."/>
        </authorList>
    </citation>
    <scope>NUCLEOTIDE SEQUENCE [LARGE SCALE GENOMIC DNA]</scope>
    <source>
        <strain evidence="2 3">KADR8-3</strain>
    </source>
</reference>
<name>A0A2S0MH59_9BURK</name>
<evidence type="ECO:0000313" key="2">
    <source>
        <dbReference type="EMBL" id="AVO35166.1"/>
    </source>
</evidence>
<dbReference type="GO" id="GO:1990077">
    <property type="term" value="C:primosome complex"/>
    <property type="evidence" value="ECO:0007669"/>
    <property type="project" value="UniProtKB-UniRule"/>
</dbReference>
<dbReference type="GO" id="GO:0003697">
    <property type="term" value="F:single-stranded DNA binding"/>
    <property type="evidence" value="ECO:0007669"/>
    <property type="project" value="UniProtKB-UniRule"/>
</dbReference>
<keyword evidence="3" id="KW-1185">Reference proteome</keyword>
<accession>A0A2S0MH59</accession>
<dbReference type="SUPFAM" id="SSF50249">
    <property type="entry name" value="Nucleic acid-binding proteins"/>
    <property type="match status" value="1"/>
</dbReference>
<keyword evidence="1" id="KW-0235">DNA replication</keyword>
<dbReference type="KEGG" id="otk:C6570_13680"/>
<dbReference type="OrthoDB" id="5296916at2"/>
<organism evidence="2 3">
    <name type="scientific">Ottowia oryzae</name>
    <dbReference type="NCBI Taxonomy" id="2109914"/>
    <lineage>
        <taxon>Bacteria</taxon>
        <taxon>Pseudomonadati</taxon>
        <taxon>Pseudomonadota</taxon>
        <taxon>Betaproteobacteria</taxon>
        <taxon>Burkholderiales</taxon>
        <taxon>Comamonadaceae</taxon>
        <taxon>Ottowia</taxon>
    </lineage>
</organism>
<evidence type="ECO:0000256" key="1">
    <source>
        <dbReference type="HAMAP-Rule" id="MF_00720"/>
    </source>
</evidence>
<proteinExistence type="inferred from homology"/>
<dbReference type="InterPro" id="IPR012340">
    <property type="entry name" value="NA-bd_OB-fold"/>
</dbReference>